<reference evidence="4 5" key="1">
    <citation type="submission" date="2016-05" db="EMBL/GenBank/DDBJ databases">
        <authorList>
            <person name="Naeem Raeece"/>
        </authorList>
    </citation>
    <scope>NUCLEOTIDE SEQUENCE [LARGE SCALE GENOMIC DNA]</scope>
</reference>
<accession>A0A1A8VX54</accession>
<dbReference type="Proteomes" id="UP000078546">
    <property type="component" value="Unassembled WGS sequence"/>
</dbReference>
<evidence type="ECO:0000313" key="5">
    <source>
        <dbReference type="Proteomes" id="UP000078560"/>
    </source>
</evidence>
<feature type="region of interest" description="Disordered" evidence="1">
    <location>
        <begin position="560"/>
        <end position="613"/>
    </location>
</feature>
<evidence type="ECO:0000313" key="3">
    <source>
        <dbReference type="EMBL" id="SBS90576.1"/>
    </source>
</evidence>
<sequence length="862" mass="101445">MSVVYAGEKLYRCGTSPSTKYLGSPFCQNTFMSNILRNVCYTSHAEIKRILQKYKHHENGKFNISCCNFAGITGKYNKSDKRKFVVSSGTKKKEQQNDGIKKCMHYNIKKKKKKVDENDKNVYLNRISINEKEKTHFFEKNEIVETNNIKNINVRDLLHKNGIYYLYTYQYVLMELLRYNNILVNVVYSDCVISYIINSIYKVRSAKYDSSFGTKDKVNMKNTNVQNVYSEKEKRNRKKEKQIIYTDNCVLLVGCSQEQTSLLYKTVMKLKSEKISAFIISNEANATNIQSNIFLYNIIVLNLENFQDDYDFSMLLGHMIFIAIDDIYEIYKKKKQNTLKSLLKNCREKQEHGECLQILLIDKSHDEWVNNDMIHFLRSLKYDVLSKQVSASQAIAQGGNICRSFGNDAFDRGMVNCGTLGENGEACPPFHYFNLSEYKKSNCRHLSIDAPLNEDKKFLILFYLLKTNKGKKILIYYSKSDIYTFYTLLNSYIPCVFISSSYKTSCKSNIVNVFNKRDDYVLITDDKNVQKLHQVNADLYIHYTFHECVNSYVDMLSSRVTAPREESPGEESPGEASPGEESPGEASPGEASHGEESPGMSVRSKYMRDREDLQRRSKYPPKGICQSILFYNRRVIKQYEMLDRLLGFTTYVLPPIREMKNMFLDFIIEEIKNVVIEDSKHMEEANRICKKYGHYFISASLYYIQKKKFYVKRLKKKDYKNVTFIIEKNLLLNKKKKVIDFLNHLLNYEKNIGDINLFMQNYLYCKRGYILSLPENIYNIIHKNKSTKENEDKYSNIHMYILYNNYEKNFRTTYVHKGQYKSKKSRRRLKKRMNMKREQMEMSRLRNRMISTFKMGARNMKM</sequence>
<dbReference type="EMBL" id="FLQU01000280">
    <property type="protein sequence ID" value="SBS83425.1"/>
    <property type="molecule type" value="Genomic_DNA"/>
</dbReference>
<gene>
    <name evidence="3" type="ORF">POVCU1_018630</name>
    <name evidence="2" type="ORF">POVCU2_0020810</name>
</gene>
<feature type="compositionally biased region" description="Low complexity" evidence="1">
    <location>
        <begin position="574"/>
        <end position="591"/>
    </location>
</feature>
<reference evidence="2" key="2">
    <citation type="submission" date="2016-05" db="EMBL/GenBank/DDBJ databases">
        <authorList>
            <person name="Lavstsen T."/>
            <person name="Jespersen J.S."/>
        </authorList>
    </citation>
    <scope>NUCLEOTIDE SEQUENCE [LARGE SCALE GENOMIC DNA]</scope>
</reference>
<proteinExistence type="predicted"/>
<evidence type="ECO:0000256" key="1">
    <source>
        <dbReference type="SAM" id="MobiDB-lite"/>
    </source>
</evidence>
<dbReference type="Proteomes" id="UP000078560">
    <property type="component" value="Unassembled WGS sequence"/>
</dbReference>
<name>A0A1A8VX54_PLAOA</name>
<dbReference type="AlphaFoldDB" id="A0A1A8VX54"/>
<dbReference type="EMBL" id="FLQV01000344">
    <property type="protein sequence ID" value="SBS90576.1"/>
    <property type="molecule type" value="Genomic_DNA"/>
</dbReference>
<organism evidence="2 5">
    <name type="scientific">Plasmodium ovale curtisi</name>
    <dbReference type="NCBI Taxonomy" id="864141"/>
    <lineage>
        <taxon>Eukaryota</taxon>
        <taxon>Sar</taxon>
        <taxon>Alveolata</taxon>
        <taxon>Apicomplexa</taxon>
        <taxon>Aconoidasida</taxon>
        <taxon>Haemosporida</taxon>
        <taxon>Plasmodiidae</taxon>
        <taxon>Plasmodium</taxon>
        <taxon>Plasmodium (Plasmodium)</taxon>
    </lineage>
</organism>
<evidence type="ECO:0000313" key="4">
    <source>
        <dbReference type="Proteomes" id="UP000078546"/>
    </source>
</evidence>
<protein>
    <submittedName>
        <fullName evidence="2">Uncharacterized protein</fullName>
    </submittedName>
</protein>
<evidence type="ECO:0000313" key="2">
    <source>
        <dbReference type="EMBL" id="SBS83425.1"/>
    </source>
</evidence>